<evidence type="ECO:0000313" key="2">
    <source>
        <dbReference type="Proteomes" id="UP001239111"/>
    </source>
</evidence>
<gene>
    <name evidence="1" type="ORF">QAD02_022749</name>
</gene>
<reference evidence="1" key="1">
    <citation type="submission" date="2023-04" db="EMBL/GenBank/DDBJ databases">
        <title>A chromosome-level genome assembly of the parasitoid wasp Eretmocerus hayati.</title>
        <authorList>
            <person name="Zhong Y."/>
            <person name="Liu S."/>
            <person name="Liu Y."/>
        </authorList>
    </citation>
    <scope>NUCLEOTIDE SEQUENCE</scope>
    <source>
        <strain evidence="1">ZJU_SS_LIU_2023</strain>
    </source>
</reference>
<feature type="non-terminal residue" evidence="1">
    <location>
        <position position="2734"/>
    </location>
</feature>
<organism evidence="1 2">
    <name type="scientific">Eretmocerus hayati</name>
    <dbReference type="NCBI Taxonomy" id="131215"/>
    <lineage>
        <taxon>Eukaryota</taxon>
        <taxon>Metazoa</taxon>
        <taxon>Ecdysozoa</taxon>
        <taxon>Arthropoda</taxon>
        <taxon>Hexapoda</taxon>
        <taxon>Insecta</taxon>
        <taxon>Pterygota</taxon>
        <taxon>Neoptera</taxon>
        <taxon>Endopterygota</taxon>
        <taxon>Hymenoptera</taxon>
        <taxon>Apocrita</taxon>
        <taxon>Proctotrupomorpha</taxon>
        <taxon>Chalcidoidea</taxon>
        <taxon>Aphelinidae</taxon>
        <taxon>Aphelininae</taxon>
        <taxon>Eretmocerus</taxon>
    </lineage>
</organism>
<dbReference type="EMBL" id="CM056741">
    <property type="protein sequence ID" value="KAJ8686955.1"/>
    <property type="molecule type" value="Genomic_DNA"/>
</dbReference>
<comment type="caution">
    <text evidence="1">The sequence shown here is derived from an EMBL/GenBank/DDBJ whole genome shotgun (WGS) entry which is preliminary data.</text>
</comment>
<dbReference type="Proteomes" id="UP001239111">
    <property type="component" value="Chromosome 1"/>
</dbReference>
<protein>
    <submittedName>
        <fullName evidence="1">Uncharacterized protein</fullName>
    </submittedName>
</protein>
<keyword evidence="2" id="KW-1185">Reference proteome</keyword>
<proteinExistence type="predicted"/>
<sequence length="2734" mass="304759">MSTLGLIAKAVENLRSLQIQEPFEPDQDAKKKEKIANCMALTNGITLENVKAAPQVLNLSIETLLCLCDDSDPDVRTIADECLNKIIRTIADSYVLKVQFELYREIKRNGAARCLRAALLRFGQLSHMIRPVKAKVFASQLAPCILETVKRNEDIVIESLSQSLPLILKTLGCYLSDKETQVLLQSFIPNISSSEATFRRASANMILATCVNCRKPQIFTKYVMEQLIDMLFRIAEGSFEDKDGSGESIFSIFGAFTCLRIMIPCIDGSVADQQDLKEEQLLELYFCILELCLIYAKFYMNHNVINAALETLLQLLQNPPKIVVKALLSNDGIPQRISKLKERDRQWPSRLSLANTVASEDLLGSSSNLFDPDPADFPGITPKVEKWITEMEHYVPDAQKTSNKSDELDSIQMLQPKNLEDYSGLLIGSVGNEDIEIESNASSDIGKVERLMEPISLSEPDNKEEYFDDAVMSIVSAQEVSLDQYMIQRGDLEIGCITDNDSPLRYCLRLLTSSFLLTGSPGQIIPDKLSRVSIKSLVFNCLGLILRLSPDLLFISLVKNSVENKSIENQQLITDVLIFCDHPDPQVRGNLILALGYFSQGTLERCKSRSDRGNFQGSVTVERIVAIILKGLKDESAITCRQTIVALQIFLPNLLESEEAHSALSILKALPFLGKNPYFLIRIKLAELLSMLPYTTIDHVSCKLKFHESASSILLTLLNDSDPRVRNAANKAIAEAMPELWVERPTEEALTRKASLLSEHYICSAVTASKSVMKKAPVEHRLLLDSLPQPYGALLRCERAIPGRSESLSRLVGLLADRMLVFSSRHATVGSCEALAQLSEAYPTALYPTAWDCFIPVNTVNRPKKNSQKSDGHATDGLLDLTNDPLPSLSSSLFAQSVIMLSSSPLSLDLAMHRHLLLLAGNLASGLACANARPVDRQSSARSEPEPSDEFKYWTFMKDKQSARSMEQLLTHIMRLLNIFQHVIEDLPSPVQPPSKTSLVSLPSAASLSPRRRILSEQFTKSSSSKSITNTGSPSSSASSASSSSNPITATSAGTTGNSSESRLPFRLGSVGKDQQQNQHLGLLSSRCLHYQRLYELLRAAHSNFRVTLDPGASELYLSLLHSTLRSLGQLLEFASSSEGARLADELLHYLQSTLALAPEQSLHCVRQLLKCIFECNLLPKWPELAAQRKARSGGLGLSSDELPLTDDGYGFYELCFQRPARLLAERIKNIGNSCKGVSEPDPVPHGRLVSTLQKKEERKVSSILKILNRNTDQNSMSSYIRLFEPLVIKSLIQYTISNSVPLQCEVLMLLSQLVQLHINYCLMDSDKIFIGFVLKQFEFIEEGHIPQTEQLLPKIFDFLIRLSHEKYHSKLIIGVPKIIQLCDGLVASGQPPLTHCIPALVPVIEELFLAKNLSSSVNEEKELETTREVLMSMMLRLVEYSEIIELLARCLNESRSCGDGNGEEKWRKWSRQIMDTVLPMLASRRLRLESEKSFSALVDLLSVVSPTVFRPVDCLLKVLFTAPPLVGNSLIWCRQNTRPLTDKILLEFKRWMSMVNAILLSLISHAKEEAALARFSDVIPSIPDLPEILLMPDSSRPVSGDPLNVSGVLEPFSMSSEKIIARFIFRVIGAASSVVLEIFEGIDMTILRNRKNLSQDEYIIQQFSLLLQICIYMFETGSHCKVANASMQFVHGQNIPEDERLNFNNLNEAVREIGTNFPILTCQWTYLLTLLGFDDMSFWSKMIGTSHSKNHNDLKLTSSSNHHTISLNAAVIRRASLILFCDHVCENVSGDCARLSWLLQHHAEAVLNLADEAPVRELLAVAVHRETVASGLLVRAISRLNLNDASPSFLRKLLRCLEGTHQAQSGLFLVALVPDLVRSKYLALSRMAAKMASRRVEMLIALGRDEAREQLSQRDFEDMMRAVKRENLAKKHGALIGLLNKLATSHYDLEILDQSQTVPFEPSEVKKIKLDRAWFLSQVKSRCSSPCVSYGCQESAWLLSHLSFEECIEILSSEIFDVELLQECVIVGARQTALICQKLDIDGSVRPRDEDESILFSATKRVLVQRIQSLLQNLPTSHDVFDPGQNLSNDSCSEYTSDLSQLFTDDSFCSPFFSLLPTITSYMESLHGLCRQISSEHESDLCRFGVLCLEAIHHLISVSYGSRIRSRQLELCLICAHHILREPVISRCLGKSENRDLLCSAVAGLSALGAYLRGRSETETMLECHVLNQAMNDPCCAKYAFGCIRMTSLVSWIELCRREPLNCEKSDRLPAFLWQPFQSLVVSLARQPLVNSFVLTPPLLWKNGCSLIVGTGPTKCEFALFSSEPDYVPDPEVLEEFAFRASLLGWSSRQQFEEMWMALLGALNVSLPSSGSDGADGPEEAHAGCASASLSVRAITSLLAQTLMLPCPGDPSSGSPIAHPRDPQLSLHKNNTRRLFQVQDLLLWIHRVSNVHSTEHSSPKLEHIFHRGNLEPICSGLHAQGQLSISYLWSQCSLHEDKLSSSTLLLKRRRDEALAAASLDVNSCIRFLLELYTPWMLPGAKLPLGFLHEVVASVLHVSELFVERAQFQWMLDACMELWKAHPVEDEALRKHLVLCICKAAAVLSPLDAENLDKVKRLIDTCLKSGSLCMRMATLHGVLYLLQSAVLANCEDTMVAVHPLAIDYIQRYIDAQDSSKISRQSEEHQCLLWALVFFLLEHAEDSPLDSEAPAVLELVLSQVSSQSISISLHRMLLQ</sequence>
<name>A0ACC2PYS8_9HYME</name>
<accession>A0ACC2PYS8</accession>
<evidence type="ECO:0000313" key="1">
    <source>
        <dbReference type="EMBL" id="KAJ8686955.1"/>
    </source>
</evidence>